<evidence type="ECO:0000313" key="1">
    <source>
        <dbReference type="EMBL" id="GEQ87321.1"/>
    </source>
</evidence>
<proteinExistence type="predicted"/>
<dbReference type="Proteomes" id="UP000326994">
    <property type="component" value="Unassembled WGS sequence"/>
</dbReference>
<accession>A0A5J4G482</accession>
<evidence type="ECO:0000313" key="2">
    <source>
        <dbReference type="Proteomes" id="UP000326994"/>
    </source>
</evidence>
<sequence>MALWGALEFFYRTTETNYTYKTAKLIENYDCIETLILGDSHTFYGLDPEYFTSKTFNLANISQTLYFDELLLEKHIDSMDSLKTVILNVSYFSLSSLENSKEDSWRKYFYEAQMDLDVPIVSSFAPQKYSLALARRLHKSLELTHQYHDNGTIVNCYKNGYGIQDENDIVTDKENISIFIAKKHEDGLLDFKNNTVRLQRMIALCQNRNVKVLLIEMPVYPTYYDLLDQEKWSKIETTLHLLAKEHQNTDHLDLTQHSTFNKEDLRDADHLTNNGAKKCSRLVDDYLKATL</sequence>
<reference evidence="1 2" key="1">
    <citation type="submission" date="2019-08" db="EMBL/GenBank/DDBJ databases">
        <title>Ulvibacter marinistellae sp. nov., isolated from a starfish, Patiria pectinifera.</title>
        <authorList>
            <person name="Kawano K."/>
            <person name="Ushijima N."/>
            <person name="Kihara M."/>
            <person name="Itoh H."/>
        </authorList>
    </citation>
    <scope>NUCLEOTIDE SEQUENCE [LARGE SCALE GENOMIC DNA]</scope>
    <source>
        <strain evidence="1 2">KK4</strain>
    </source>
</reference>
<dbReference type="InterPro" id="IPR006998">
    <property type="entry name" value="DltD"/>
</dbReference>
<protein>
    <submittedName>
        <fullName evidence="1">Uncharacterized protein</fullName>
    </submittedName>
</protein>
<organism evidence="1 2">
    <name type="scientific">Patiriisocius marinistellae</name>
    <dbReference type="NCBI Taxonomy" id="2494560"/>
    <lineage>
        <taxon>Bacteria</taxon>
        <taxon>Pseudomonadati</taxon>
        <taxon>Bacteroidota</taxon>
        <taxon>Flavobacteriia</taxon>
        <taxon>Flavobacteriales</taxon>
        <taxon>Flavobacteriaceae</taxon>
        <taxon>Patiriisocius</taxon>
    </lineage>
</organism>
<dbReference type="SUPFAM" id="SSF52266">
    <property type="entry name" value="SGNH hydrolase"/>
    <property type="match status" value="1"/>
</dbReference>
<dbReference type="AlphaFoldDB" id="A0A5J4G482"/>
<keyword evidence="2" id="KW-1185">Reference proteome</keyword>
<dbReference type="EMBL" id="BKCF01000007">
    <property type="protein sequence ID" value="GEQ87321.1"/>
    <property type="molecule type" value="Genomic_DNA"/>
</dbReference>
<name>A0A5J4G482_9FLAO</name>
<gene>
    <name evidence="1" type="ORF">ULMS_28290</name>
</gene>
<dbReference type="Pfam" id="PF04914">
    <property type="entry name" value="DltD"/>
    <property type="match status" value="1"/>
</dbReference>
<comment type="caution">
    <text evidence="1">The sequence shown here is derived from an EMBL/GenBank/DDBJ whole genome shotgun (WGS) entry which is preliminary data.</text>
</comment>